<evidence type="ECO:0000256" key="2">
    <source>
        <dbReference type="ARBA" id="ARBA00004286"/>
    </source>
</evidence>
<dbReference type="InterPro" id="IPR013083">
    <property type="entry name" value="Znf_RING/FYVE/PHD"/>
</dbReference>
<evidence type="ECO:0000256" key="4">
    <source>
        <dbReference type="ARBA" id="ARBA00007603"/>
    </source>
</evidence>
<evidence type="ECO:0000259" key="28">
    <source>
        <dbReference type="PROSITE" id="PS50014"/>
    </source>
</evidence>
<comment type="similarity">
    <text evidence="4">Belongs to the COG2 family.</text>
</comment>
<dbReference type="GO" id="GO:0005694">
    <property type="term" value="C:chromosome"/>
    <property type="evidence" value="ECO:0007669"/>
    <property type="project" value="UniProtKB-SubCell"/>
</dbReference>
<dbReference type="GO" id="GO:0007030">
    <property type="term" value="P:Golgi organization"/>
    <property type="evidence" value="ECO:0007669"/>
    <property type="project" value="InterPro"/>
</dbReference>
<evidence type="ECO:0000256" key="10">
    <source>
        <dbReference type="ARBA" id="ARBA00022553"/>
    </source>
</evidence>
<dbReference type="PROSITE" id="PS01360">
    <property type="entry name" value="ZF_MYND_1"/>
    <property type="match status" value="1"/>
</dbReference>
<dbReference type="GO" id="GO:0015031">
    <property type="term" value="P:protein transport"/>
    <property type="evidence" value="ECO:0007669"/>
    <property type="project" value="UniProtKB-KW"/>
</dbReference>
<keyword evidence="20" id="KW-0472">Membrane</keyword>
<keyword evidence="13" id="KW-0862">Zinc</keyword>
<keyword evidence="15" id="KW-0156">Chromatin regulator</keyword>
<sequence>MDYAKLRNYRHADPLKVRQVWDTVGTVKGQRLVVPIDKLVKSLRKKFGLKDDQIRLLLDEIEGDGLIEKIDPSFGKLGPAGYRLPDFSVPCARGKHDWYCFQCHKPGEVLRCSDCFRVYHMDCAQEAAKLSSPSGKSIRSPTLHDGFFDNFSCAVCESRPKCEFSRKQIRKLLEFATHHLRKQPLWKTFLHIGYPNEINKNEFIVYKYTDLELLQRKIKDGRYAALEEFSMDVQLLVHDVCILHGPYSVQADEVRFFLRSVNEELNEIQLCTDCYINAKTRLADWISKPCKPPHELIWARNRTSTGAGFFNDAVISQYYWPVKKSDTRPFHVPADEIGVLRRSNTSGTLSGGGFERAWNEVSKLQANIESGYYTHSSGESDLPPSDEDYSDEIYLGPRRGSLNKSSRANRTESPLSSSASHNTKKVKRRRHTSSSSHQTTTSATPTSDPPSPVLTTAITRLTQPQAVAKSYKPHNRGLDGPPDLGYNDRKKIPSRLSMPSVLPGTPGAAAISALAETKAAMAAAVGGPHRPGGALTTDLFNLTSKHDSVLDHKIRTSVTSHRLLTTKTSRGRRGPGRPPKSDSQIRKALPRKKSLSSLSASVSSKSISSLSSDSGSDLENGAHGMSGPSDDSENNWLPKKNSSRRKVKRQPRGRSKTTGLSKLAIETTRSAMLSSDAENTNDLWPGVPGRPMKLASPTRGRPRSRNLKNVMSPAKMTITNLKRSDVSGKNSALESPRSGGKKTRRSSKHGNVVNNLNDRRDEDDELTDRCCSPVIGAESPTRICRTQRGQQRLTSHSQSPSLQLSPGRKNLPAGLGASVTVKPSPTKRTNSATPKRRSSPSSNLSSYSSPSTSDADSDSGFTNRRRTLTSKNGEEDRKFRSPTRNSLGTKEMKMSGTSGTMLRRPPFAPPLTASNTSSGMGARPPSDASNLTAATDLLYSSRQWSNVSGVHDHTGSSTTPAAAVLAAAASLAGSNHPLAGALSTVASGLLTASSSSASGVSSVPAHGVGLSTLPRSHLPPNKRAAAAATAAALSGTGNGLTASYDMTGHLYGHQISPRGLDPLPQSPKKVAHKGVQTASQSCPDCKEREAQRLAELEEHKRALQELEERLTEQFKEEQAAATQAALEQAQLSMREAVEREQKLALEASEARFAEVLVQTKRRQWCRNCLSEAIYHCCWNTSYCSIPCQQEHWQNEHKRQCRLEFPVFSMVSVSMSVHSISPDEKTDSRSVIGAKTMLDKKPLLEDTLDIAPSGLRFCFDREHFLNDEFHSDEFILAHDRRGTSLEQMRDSLLQYSNILKSSLVELINQDYADFVNLSTNLVGLDKAIDIIASPLQELHQSVSDLLGSLYTIGECITRLERWLAPNSTDIHINGVHRKRGSVYLSSANDTTRSDLIGTQLVEEDEEVEVDIDIAEWPAEFLADCSLHEDSGLRIDRVANEYVKLQFFAKKCQHHPIVQHMKPRIQWITSTLQELLAQRLRLALDTAQLTSITGADQPSWPKETVGEQLRQALSTYLVIDKLDELAQLYRQYALRPQLSQAAHVLNKMYNSAVHVLDYQLNILRQLGFQRSPDSYDPLTEFDCLVDGFWPETVQLLLEHLPDMFAAADPDRFYRSSLLYTYHFKSDRLYVSCFFILDSFQDIAGSLEQAIQGGLTSVGSSKQDCLLHVTEVLLTQLQRCWADGIFLQSVRHRFMKLTLQLLSRYAVFVESKLQASKTCKEATDLDNASPPNLDLLIYLLIDCHRVSVYVRTELPNIILSALGSAINGDEPGTSHAGWLEDCLEESAQHLLTVVKPLDEIILVITERACMSTSRQLMDVPRQYRRTNRTLPTTASGYVSVMIRPLSHLAEFGQKTPSENAKDALAMLVCKCIEKVTKAYVGQLTELLNSVKKMEDSLRKLREARHGTPATIQTTINATGVYSDDDKIRHQLYLDSCAFRDEISLLWGVDEDTRANLQRVVQLTETAKIDAAAIG</sequence>
<keyword evidence="14" id="KW-0832">Ubl conjugation</keyword>
<evidence type="ECO:0000256" key="25">
    <source>
        <dbReference type="PROSITE-ProRule" id="PRU00134"/>
    </source>
</evidence>
<dbReference type="SMART" id="SM00249">
    <property type="entry name" value="PHD"/>
    <property type="match status" value="1"/>
</dbReference>
<dbReference type="InterPro" id="IPR011011">
    <property type="entry name" value="Znf_FYVE_PHD"/>
</dbReference>
<dbReference type="InterPro" id="IPR001965">
    <property type="entry name" value="Znf_PHD"/>
</dbReference>
<keyword evidence="22" id="KW-0539">Nucleus</keyword>
<evidence type="ECO:0000256" key="22">
    <source>
        <dbReference type="ARBA" id="ARBA00023242"/>
    </source>
</evidence>
<dbReference type="Pfam" id="PF24324">
    <property type="entry name" value="MYND_ZMYND11_ZMYD8"/>
    <property type="match status" value="1"/>
</dbReference>
<dbReference type="EMBL" id="JTDE01002517">
    <property type="protein sequence ID" value="KAF7257248.1"/>
    <property type="molecule type" value="Genomic_DNA"/>
</dbReference>
<dbReference type="PROSITE" id="PS50865">
    <property type="entry name" value="ZF_MYND_2"/>
    <property type="match status" value="1"/>
</dbReference>
<dbReference type="GO" id="GO:0005634">
    <property type="term" value="C:nucleus"/>
    <property type="evidence" value="ECO:0007669"/>
    <property type="project" value="UniProtKB-SubCell"/>
</dbReference>
<keyword evidence="21" id="KW-0804">Transcription</keyword>
<dbReference type="SMART" id="SM00297">
    <property type="entry name" value="BROMO"/>
    <property type="match status" value="1"/>
</dbReference>
<reference evidence="31" key="1">
    <citation type="submission" date="2019-07" db="EMBL/GenBank/DDBJ databases">
        <title>Annotation for the trematode Paragonimus miyazaki's.</title>
        <authorList>
            <person name="Choi Y.-J."/>
        </authorList>
    </citation>
    <scope>NUCLEOTIDE SEQUENCE</scope>
    <source>
        <strain evidence="31">Japan</strain>
    </source>
</reference>
<dbReference type="Gene3D" id="6.10.140.2220">
    <property type="match status" value="1"/>
</dbReference>
<feature type="compositionally biased region" description="Basic residues" evidence="27">
    <location>
        <begin position="422"/>
        <end position="432"/>
    </location>
</feature>
<evidence type="ECO:0000256" key="14">
    <source>
        <dbReference type="ARBA" id="ARBA00022843"/>
    </source>
</evidence>
<evidence type="ECO:0000256" key="7">
    <source>
        <dbReference type="ARBA" id="ARBA00022454"/>
    </source>
</evidence>
<dbReference type="PROSITE" id="PS52014">
    <property type="entry name" value="SAMD1_WH"/>
    <property type="match status" value="1"/>
</dbReference>
<feature type="compositionally biased region" description="Polar residues" evidence="27">
    <location>
        <begin position="667"/>
        <end position="682"/>
    </location>
</feature>
<dbReference type="FunFam" id="6.10.140.2220:FF:000002">
    <property type="entry name" value="Protein kinase C-binding protein 1 isoform C"/>
    <property type="match status" value="1"/>
</dbReference>
<dbReference type="CDD" id="cd15537">
    <property type="entry name" value="PHD_BS69"/>
    <property type="match status" value="1"/>
</dbReference>
<feature type="compositionally biased region" description="Low complexity" evidence="27">
    <location>
        <begin position="433"/>
        <end position="446"/>
    </location>
</feature>
<feature type="compositionally biased region" description="Polar residues" evidence="27">
    <location>
        <begin position="787"/>
        <end position="796"/>
    </location>
</feature>
<feature type="domain" description="Bromo" evidence="28">
    <location>
        <begin position="181"/>
        <end position="251"/>
    </location>
</feature>
<comment type="caution">
    <text evidence="31">The sequence shown here is derived from an EMBL/GenBank/DDBJ whole genome shotgun (WGS) entry which is preliminary data.</text>
</comment>
<comment type="subcellular location">
    <subcellularLocation>
        <location evidence="2">Chromosome</location>
    </subcellularLocation>
    <subcellularLocation>
        <location evidence="3">Golgi apparatus membrane</location>
        <topology evidence="3">Peripheral membrane protein</topology>
    </subcellularLocation>
    <subcellularLocation>
        <location evidence="1">Nucleus</location>
    </subcellularLocation>
</comment>
<dbReference type="OrthoDB" id="6272564at2759"/>
<evidence type="ECO:0000256" key="13">
    <source>
        <dbReference type="ARBA" id="ARBA00022833"/>
    </source>
</evidence>
<evidence type="ECO:0000256" key="21">
    <source>
        <dbReference type="ARBA" id="ARBA00023163"/>
    </source>
</evidence>
<dbReference type="GO" id="GO:0006891">
    <property type="term" value="P:intra-Golgi vesicle-mediated transport"/>
    <property type="evidence" value="ECO:0007669"/>
    <property type="project" value="TreeGrafter"/>
</dbReference>
<dbReference type="PROSITE" id="PS50014">
    <property type="entry name" value="BROMODOMAIN_2"/>
    <property type="match status" value="1"/>
</dbReference>
<evidence type="ECO:0000313" key="31">
    <source>
        <dbReference type="EMBL" id="KAF7257248.1"/>
    </source>
</evidence>
<name>A0A8S9YZR9_9TREM</name>
<dbReference type="InterPro" id="IPR009316">
    <property type="entry name" value="COG2"/>
</dbReference>
<keyword evidence="9" id="KW-1017">Isopeptide bond</keyword>
<evidence type="ECO:0000256" key="16">
    <source>
        <dbReference type="ARBA" id="ARBA00022927"/>
    </source>
</evidence>
<dbReference type="PANTHER" id="PTHR12961">
    <property type="entry name" value="CONSERVED OLIGOMERIC GOLGI COMPLEX COMPONENT 2"/>
    <property type="match status" value="1"/>
</dbReference>
<dbReference type="GO" id="GO:0000139">
    <property type="term" value="C:Golgi membrane"/>
    <property type="evidence" value="ECO:0007669"/>
    <property type="project" value="UniProtKB-SubCell"/>
</dbReference>
<protein>
    <recommendedName>
        <fullName evidence="5">Conserved oligomeric Golgi complex subunit 2</fullName>
    </recommendedName>
    <alternativeName>
        <fullName evidence="23">Component of oligomeric Golgi complex 2</fullName>
    </alternativeName>
</protein>
<feature type="compositionally biased region" description="Polar residues" evidence="27">
    <location>
        <begin position="402"/>
        <end position="421"/>
    </location>
</feature>
<dbReference type="GO" id="GO:0045892">
    <property type="term" value="P:negative regulation of DNA-templated transcription"/>
    <property type="evidence" value="ECO:0007669"/>
    <property type="project" value="UniProtKB-ARBA"/>
</dbReference>
<keyword evidence="19 24" id="KW-0103">Bromodomain</keyword>
<evidence type="ECO:0000256" key="1">
    <source>
        <dbReference type="ARBA" id="ARBA00004123"/>
    </source>
</evidence>
<evidence type="ECO:0000256" key="12">
    <source>
        <dbReference type="ARBA" id="ARBA00022771"/>
    </source>
</evidence>
<evidence type="ECO:0000256" key="3">
    <source>
        <dbReference type="ARBA" id="ARBA00004395"/>
    </source>
</evidence>
<feature type="compositionally biased region" description="Low complexity" evidence="27">
    <location>
        <begin position="595"/>
        <end position="615"/>
    </location>
</feature>
<keyword evidence="18" id="KW-0333">Golgi apparatus</keyword>
<feature type="region of interest" description="Disordered" evidence="27">
    <location>
        <begin position="373"/>
        <end position="491"/>
    </location>
</feature>
<dbReference type="GO" id="GO:0003677">
    <property type="term" value="F:DNA binding"/>
    <property type="evidence" value="ECO:0007669"/>
    <property type="project" value="InterPro"/>
</dbReference>
<dbReference type="InterPro" id="IPR036427">
    <property type="entry name" value="Bromodomain-like_sf"/>
</dbReference>
<feature type="compositionally biased region" description="Basic residues" evidence="27">
    <location>
        <begin position="739"/>
        <end position="748"/>
    </location>
</feature>
<dbReference type="GO" id="GO:0008270">
    <property type="term" value="F:zinc ion binding"/>
    <property type="evidence" value="ECO:0007669"/>
    <property type="project" value="UniProtKB-KW"/>
</dbReference>
<feature type="compositionally biased region" description="Polar residues" evidence="27">
    <location>
        <begin position="453"/>
        <end position="465"/>
    </location>
</feature>
<keyword evidence="8" id="KW-0678">Repressor</keyword>
<feature type="domain" description="MYND-type" evidence="29">
    <location>
        <begin position="1165"/>
        <end position="1200"/>
    </location>
</feature>
<dbReference type="InterPro" id="IPR024602">
    <property type="entry name" value="COG_su2_N"/>
</dbReference>
<dbReference type="Pfam" id="PF00439">
    <property type="entry name" value="Bromodomain"/>
    <property type="match status" value="1"/>
</dbReference>
<evidence type="ECO:0000256" key="20">
    <source>
        <dbReference type="ARBA" id="ARBA00023136"/>
    </source>
</evidence>
<evidence type="ECO:0000313" key="32">
    <source>
        <dbReference type="Proteomes" id="UP000822476"/>
    </source>
</evidence>
<evidence type="ECO:0000256" key="15">
    <source>
        <dbReference type="ARBA" id="ARBA00022853"/>
    </source>
</evidence>
<feature type="coiled-coil region" evidence="26">
    <location>
        <begin position="1086"/>
        <end position="1146"/>
    </location>
</feature>
<feature type="compositionally biased region" description="Low complexity" evidence="27">
    <location>
        <begin position="797"/>
        <end position="806"/>
    </location>
</feature>
<evidence type="ECO:0000259" key="29">
    <source>
        <dbReference type="PROSITE" id="PS50865"/>
    </source>
</evidence>
<evidence type="ECO:0000256" key="6">
    <source>
        <dbReference type="ARBA" id="ARBA00022448"/>
    </source>
</evidence>
<dbReference type="InterPro" id="IPR024603">
    <property type="entry name" value="COG_complex_COG2_C"/>
</dbReference>
<dbReference type="Gene3D" id="1.20.920.10">
    <property type="entry name" value="Bromodomain-like"/>
    <property type="match status" value="1"/>
</dbReference>
<dbReference type="Pfam" id="PF06148">
    <property type="entry name" value="COG2_N"/>
    <property type="match status" value="1"/>
</dbReference>
<dbReference type="SUPFAM" id="SSF47370">
    <property type="entry name" value="Bromodomain"/>
    <property type="match status" value="1"/>
</dbReference>
<dbReference type="InterPro" id="IPR002893">
    <property type="entry name" value="Znf_MYND"/>
</dbReference>
<dbReference type="PANTHER" id="PTHR12961:SF0">
    <property type="entry name" value="CONSERVED OLIGOMERIC GOLGI COMPLEX SUBUNIT 2"/>
    <property type="match status" value="1"/>
</dbReference>
<dbReference type="InterPro" id="IPR057053">
    <property type="entry name" value="MYND_ZMYND11_ZMYD8"/>
</dbReference>
<keyword evidence="12 25" id="KW-0863">Zinc-finger</keyword>
<evidence type="ECO:0000256" key="5">
    <source>
        <dbReference type="ARBA" id="ARBA00020977"/>
    </source>
</evidence>
<organism evidence="31 32">
    <name type="scientific">Paragonimus skrjabini miyazakii</name>
    <dbReference type="NCBI Taxonomy" id="59628"/>
    <lineage>
        <taxon>Eukaryota</taxon>
        <taxon>Metazoa</taxon>
        <taxon>Spiralia</taxon>
        <taxon>Lophotrochozoa</taxon>
        <taxon>Platyhelminthes</taxon>
        <taxon>Trematoda</taxon>
        <taxon>Digenea</taxon>
        <taxon>Plagiorchiida</taxon>
        <taxon>Troglotremata</taxon>
        <taxon>Troglotrematidae</taxon>
        <taxon>Paragonimus</taxon>
    </lineage>
</organism>
<dbReference type="GO" id="GO:0140006">
    <property type="term" value="F:histone H3 reader activity"/>
    <property type="evidence" value="ECO:0007669"/>
    <property type="project" value="UniProtKB-ARBA"/>
</dbReference>
<dbReference type="InterPro" id="IPR001487">
    <property type="entry name" value="Bromodomain"/>
</dbReference>
<feature type="compositionally biased region" description="Low complexity" evidence="27">
    <location>
        <begin position="839"/>
        <end position="854"/>
    </location>
</feature>
<evidence type="ECO:0000256" key="11">
    <source>
        <dbReference type="ARBA" id="ARBA00022723"/>
    </source>
</evidence>
<keyword evidence="10" id="KW-0597">Phosphoprotein</keyword>
<evidence type="ECO:0000256" key="9">
    <source>
        <dbReference type="ARBA" id="ARBA00022499"/>
    </source>
</evidence>
<feature type="compositionally biased region" description="Polar residues" evidence="27">
    <location>
        <begin position="717"/>
        <end position="733"/>
    </location>
</feature>
<feature type="compositionally biased region" description="Basic residues" evidence="27">
    <location>
        <begin position="641"/>
        <end position="655"/>
    </location>
</feature>
<evidence type="ECO:0000256" key="23">
    <source>
        <dbReference type="ARBA" id="ARBA00031344"/>
    </source>
</evidence>
<evidence type="ECO:0000256" key="18">
    <source>
        <dbReference type="ARBA" id="ARBA00023034"/>
    </source>
</evidence>
<dbReference type="SUPFAM" id="SSF57903">
    <property type="entry name" value="FYVE/PHD zinc finger"/>
    <property type="match status" value="1"/>
</dbReference>
<keyword evidence="6" id="KW-0813">Transport</keyword>
<feature type="compositionally biased region" description="Polar residues" evidence="27">
    <location>
        <begin position="821"/>
        <end position="833"/>
    </location>
</feature>
<evidence type="ECO:0000256" key="27">
    <source>
        <dbReference type="SAM" id="MobiDB-lite"/>
    </source>
</evidence>
<evidence type="ECO:0000256" key="8">
    <source>
        <dbReference type="ARBA" id="ARBA00022491"/>
    </source>
</evidence>
<keyword evidence="26" id="KW-0175">Coiled coil</keyword>
<keyword evidence="17" id="KW-0805">Transcription regulation</keyword>
<evidence type="ECO:0000256" key="26">
    <source>
        <dbReference type="SAM" id="Coils"/>
    </source>
</evidence>
<keyword evidence="7" id="KW-0158">Chromosome</keyword>
<feature type="region of interest" description="Disordered" evidence="27">
    <location>
        <begin position="560"/>
        <end position="767"/>
    </location>
</feature>
<feature type="domain" description="SAMD1-like winged helix (WH)" evidence="30">
    <location>
        <begin position="8"/>
        <end position="88"/>
    </location>
</feature>
<dbReference type="Gene3D" id="3.30.40.10">
    <property type="entry name" value="Zinc/RING finger domain, C3HC4 (zinc finger)"/>
    <property type="match status" value="1"/>
</dbReference>
<accession>A0A8S9YZR9</accession>
<keyword evidence="16" id="KW-0653">Protein transport</keyword>
<feature type="region of interest" description="Disordered" evidence="27">
    <location>
        <begin position="781"/>
        <end position="929"/>
    </location>
</feature>
<dbReference type="Proteomes" id="UP000822476">
    <property type="component" value="Unassembled WGS sequence"/>
</dbReference>
<keyword evidence="32" id="KW-1185">Reference proteome</keyword>
<dbReference type="GO" id="GO:0017119">
    <property type="term" value="C:Golgi transport complex"/>
    <property type="evidence" value="ECO:0007669"/>
    <property type="project" value="TreeGrafter"/>
</dbReference>
<proteinExistence type="inferred from homology"/>
<dbReference type="Pfam" id="PF12022">
    <property type="entry name" value="COG2_C"/>
    <property type="match status" value="1"/>
</dbReference>
<evidence type="ECO:0000256" key="17">
    <source>
        <dbReference type="ARBA" id="ARBA00023015"/>
    </source>
</evidence>
<dbReference type="SUPFAM" id="SSF144232">
    <property type="entry name" value="HIT/MYND zinc finger-like"/>
    <property type="match status" value="1"/>
</dbReference>
<evidence type="ECO:0000256" key="19">
    <source>
        <dbReference type="ARBA" id="ARBA00023117"/>
    </source>
</evidence>
<keyword evidence="11" id="KW-0479">Metal-binding</keyword>
<dbReference type="InterPro" id="IPR048589">
    <property type="entry name" value="SAMD1-like_WH"/>
</dbReference>
<evidence type="ECO:0000256" key="24">
    <source>
        <dbReference type="PROSITE-ProRule" id="PRU00035"/>
    </source>
</evidence>
<evidence type="ECO:0000259" key="30">
    <source>
        <dbReference type="PROSITE" id="PS52014"/>
    </source>
</evidence>
<gene>
    <name evidence="31" type="ORF">EG68_05848</name>
</gene>